<feature type="domain" description="DUF4190" evidence="3">
    <location>
        <begin position="72"/>
        <end position="127"/>
    </location>
</feature>
<dbReference type="Pfam" id="PF13828">
    <property type="entry name" value="DUF4190"/>
    <property type="match status" value="1"/>
</dbReference>
<dbReference type="Pfam" id="PF13845">
    <property type="entry name" value="Septum_form"/>
    <property type="match status" value="1"/>
</dbReference>
<dbReference type="Proteomes" id="UP000236178">
    <property type="component" value="Unassembled WGS sequence"/>
</dbReference>
<evidence type="ECO:0000259" key="3">
    <source>
        <dbReference type="Pfam" id="PF13828"/>
    </source>
</evidence>
<keyword evidence="2" id="KW-0812">Transmembrane</keyword>
<keyword evidence="2" id="KW-1133">Transmembrane helix</keyword>
<accession>A0A2I0SW74</accession>
<protein>
    <recommendedName>
        <fullName evidence="7">DUF4190 domain-containing protein</fullName>
    </recommendedName>
</protein>
<dbReference type="EMBL" id="PJOS01000005">
    <property type="protein sequence ID" value="PKT74150.1"/>
    <property type="molecule type" value="Genomic_DNA"/>
</dbReference>
<proteinExistence type="predicted"/>
<gene>
    <name evidence="5" type="ORF">CW362_04090</name>
</gene>
<dbReference type="RefSeq" id="WP_103547956.1">
    <property type="nucleotide sequence ID" value="NZ_JBHJSK010000021.1"/>
</dbReference>
<evidence type="ECO:0000313" key="5">
    <source>
        <dbReference type="EMBL" id="PKT74150.1"/>
    </source>
</evidence>
<dbReference type="InterPro" id="IPR026004">
    <property type="entry name" value="Septum_form"/>
</dbReference>
<dbReference type="AlphaFoldDB" id="A0A2I0SW74"/>
<sequence length="413" mass="43394">MATPPPPGPQRPEGQYPPPGLPPYPHTPSPQGAAPYGPYQQGPYQHGPYTGPYQPWGQGYSPYNRPAPFNGLAIAALVLGVLCFLPAVGLVLGTVALVQIKKRGERGKGMAVAGMVLSSIGVVLLALVVATGGARDFWDGFREGAGGGSAFSLHKGECFDAPGGALEGVAYDVDVVPCAGRHDAEVFAEARAYGGSYPGDSAVSDQAGDMCYSLTDTYAMDGWAVPDDVDVYYFTPTRQSWSAGDREITCMFGSADEHGTLTGSLREDATTLDADQLAYLEAVRVLNRAMDTAPDEEYVEDDLPGHKKWATRVAGALTKQAGLLRGHTFAPAASERVAVLVEDLERSRKEWAKAAAAPDADTFYAHYEKALKLLDPEKTVTTRKALGLATTPPKGDEGGGAGSGGEDGTGIEV</sequence>
<name>A0A2I0SW74_9ACTN</name>
<feature type="transmembrane region" description="Helical" evidence="2">
    <location>
        <begin position="72"/>
        <end position="98"/>
    </location>
</feature>
<feature type="domain" description="Septum formation-related" evidence="4">
    <location>
        <begin position="156"/>
        <end position="259"/>
    </location>
</feature>
<feature type="compositionally biased region" description="Pro residues" evidence="1">
    <location>
        <begin position="1"/>
        <end position="28"/>
    </location>
</feature>
<keyword evidence="2" id="KW-0472">Membrane</keyword>
<organism evidence="5 6">
    <name type="scientific">Streptomyces populi</name>
    <dbReference type="NCBI Taxonomy" id="2058924"/>
    <lineage>
        <taxon>Bacteria</taxon>
        <taxon>Bacillati</taxon>
        <taxon>Actinomycetota</taxon>
        <taxon>Actinomycetes</taxon>
        <taxon>Kitasatosporales</taxon>
        <taxon>Streptomycetaceae</taxon>
        <taxon>Streptomyces</taxon>
    </lineage>
</organism>
<feature type="transmembrane region" description="Helical" evidence="2">
    <location>
        <begin position="110"/>
        <end position="130"/>
    </location>
</feature>
<evidence type="ECO:0000256" key="1">
    <source>
        <dbReference type="SAM" id="MobiDB-lite"/>
    </source>
</evidence>
<reference evidence="5 6" key="1">
    <citation type="submission" date="2017-12" db="EMBL/GenBank/DDBJ databases">
        <title>Streptomyces populusis sp. nov., a novel endophytic actinobacterium isolated from stems of Populus adenopoda Maxim.</title>
        <authorList>
            <person name="Wang Z."/>
        </authorList>
    </citation>
    <scope>NUCLEOTIDE SEQUENCE [LARGE SCALE GENOMIC DNA]</scope>
    <source>
        <strain evidence="5 6">A249</strain>
    </source>
</reference>
<feature type="region of interest" description="Disordered" evidence="1">
    <location>
        <begin position="388"/>
        <end position="413"/>
    </location>
</feature>
<feature type="compositionally biased region" description="Gly residues" evidence="1">
    <location>
        <begin position="398"/>
        <end position="413"/>
    </location>
</feature>
<dbReference type="OrthoDB" id="3628931at2"/>
<comment type="caution">
    <text evidence="5">The sequence shown here is derived from an EMBL/GenBank/DDBJ whole genome shotgun (WGS) entry which is preliminary data.</text>
</comment>
<evidence type="ECO:0000313" key="6">
    <source>
        <dbReference type="Proteomes" id="UP000236178"/>
    </source>
</evidence>
<feature type="region of interest" description="Disordered" evidence="1">
    <location>
        <begin position="1"/>
        <end position="41"/>
    </location>
</feature>
<evidence type="ECO:0000259" key="4">
    <source>
        <dbReference type="Pfam" id="PF13845"/>
    </source>
</evidence>
<dbReference type="InterPro" id="IPR025241">
    <property type="entry name" value="DUF4190"/>
</dbReference>
<evidence type="ECO:0000256" key="2">
    <source>
        <dbReference type="SAM" id="Phobius"/>
    </source>
</evidence>
<evidence type="ECO:0008006" key="7">
    <source>
        <dbReference type="Google" id="ProtNLM"/>
    </source>
</evidence>
<keyword evidence="6" id="KW-1185">Reference proteome</keyword>